<dbReference type="GO" id="GO:0005524">
    <property type="term" value="F:ATP binding"/>
    <property type="evidence" value="ECO:0007669"/>
    <property type="project" value="UniProtKB-KW"/>
</dbReference>
<dbReference type="STRING" id="632335.Calkr_2103"/>
<dbReference type="KEGG" id="cki:Calkr_2103"/>
<accession>E4S5R0</accession>
<dbReference type="Gene3D" id="3.40.50.300">
    <property type="entry name" value="P-loop containing nucleotide triphosphate hydrolases"/>
    <property type="match status" value="1"/>
</dbReference>
<dbReference type="InterPro" id="IPR002586">
    <property type="entry name" value="CobQ/CobB/MinD/ParA_Nub-bd_dom"/>
</dbReference>
<reference evidence="4 5" key="2">
    <citation type="journal article" date="2011" name="J. Bacteriol.">
        <title>Complete genome sequences for the anaerobic, extremely thermophilic plant biomass-degrading bacteria Caldicellulosiruptor hydrothermalis, Caldicellulosiruptor kristjanssonii, Caldicellulosiruptor kronotskyensis, Caldicellulosiruptor owensenis, and Caldicellulosiruptor lactoaceticus.</title>
        <authorList>
            <person name="Blumer-Schuette S.E."/>
            <person name="Ozdemir I."/>
            <person name="Mistry D."/>
            <person name="Lucas S."/>
            <person name="Lapidus A."/>
            <person name="Cheng J.F."/>
            <person name="Goodwin L.A."/>
            <person name="Pitluck S."/>
            <person name="Land M.L."/>
            <person name="Hauser L.J."/>
            <person name="Woyke T."/>
            <person name="Mikhailova N."/>
            <person name="Pati A."/>
            <person name="Kyrpides N.C."/>
            <person name="Ivanova N."/>
            <person name="Detter J.C."/>
            <person name="Walston-Davenport K."/>
            <person name="Han S."/>
            <person name="Adams M.W."/>
            <person name="Kelly R.M."/>
        </authorList>
    </citation>
    <scope>NUCLEOTIDE SEQUENCE [LARGE SCALE GENOMIC DNA]</scope>
    <source>
        <strain evidence="5">ATCC 700853 / DSM 12137 / I77R1B</strain>
    </source>
</reference>
<proteinExistence type="predicted"/>
<reference key="1">
    <citation type="submission" date="2010-11" db="EMBL/GenBank/DDBJ databases">
        <title>Complete sequence of chromosome of Caldicellulosiruptor kristjanssonii 177R1B.</title>
        <authorList>
            <consortium name="US DOE Joint Genome Institute"/>
            <person name="Lucas S."/>
            <person name="Copeland A."/>
            <person name="Lapidus A."/>
            <person name="Cheng J.-F."/>
            <person name="Bruce D."/>
            <person name="Goodwin L."/>
            <person name="Pitluck S."/>
            <person name="Davenport K."/>
            <person name="Detter J.C."/>
            <person name="Han C."/>
            <person name="Tapia R."/>
            <person name="Land M."/>
            <person name="Hauser L."/>
            <person name="Jeffries C."/>
            <person name="Kyrpides N."/>
            <person name="Ivanova N."/>
            <person name="Mikhailova N."/>
            <person name="Blumer-Schuette S.E."/>
            <person name="Kelly R.M."/>
            <person name="Woyke T."/>
        </authorList>
    </citation>
    <scope>NUCLEOTIDE SEQUENCE</scope>
    <source>
        <strain>177R1B</strain>
    </source>
</reference>
<sequence length="239" mass="27367">MLISIFSPKGGVGKTTIALALAESLSKKHRVVALELDFSPGDFVSLLPSIDPKKNILTYKHDILSAVQKPHGKDFDVIVGGYPGEHEHITREDIKRCIEILKFKYEYVICDIQPGIVELVLDVLQQSDKVLVVAEENFITPVARINAVLDWISVNNLSDLKNFVFVRNKVTNRELVYIDKIKHSMKLVHDVPFYKKFKGYDDKKLQKNIKKLAGVLKNGTFGENKKFWFFRRIFSKSYL</sequence>
<dbReference type="RefSeq" id="WP_013433291.1">
    <property type="nucleotide sequence ID" value="NC_014721.1"/>
</dbReference>
<dbReference type="GO" id="GO:0051782">
    <property type="term" value="P:negative regulation of cell division"/>
    <property type="evidence" value="ECO:0007669"/>
    <property type="project" value="TreeGrafter"/>
</dbReference>
<dbReference type="GO" id="GO:0016887">
    <property type="term" value="F:ATP hydrolysis activity"/>
    <property type="evidence" value="ECO:0007669"/>
    <property type="project" value="TreeGrafter"/>
</dbReference>
<dbReference type="InterPro" id="IPR027417">
    <property type="entry name" value="P-loop_NTPase"/>
</dbReference>
<dbReference type="Proteomes" id="UP000009256">
    <property type="component" value="Chromosome"/>
</dbReference>
<protein>
    <submittedName>
        <fullName evidence="4">Chromosome partitioning ATPase</fullName>
    </submittedName>
</protein>
<dbReference type="OrthoDB" id="3035369at2"/>
<evidence type="ECO:0000313" key="4">
    <source>
        <dbReference type="EMBL" id="ADQ41570.1"/>
    </source>
</evidence>
<dbReference type="Pfam" id="PF01656">
    <property type="entry name" value="CbiA"/>
    <property type="match status" value="1"/>
</dbReference>
<evidence type="ECO:0000259" key="3">
    <source>
        <dbReference type="Pfam" id="PF01656"/>
    </source>
</evidence>
<evidence type="ECO:0000313" key="5">
    <source>
        <dbReference type="Proteomes" id="UP000009256"/>
    </source>
</evidence>
<dbReference type="InterPro" id="IPR050625">
    <property type="entry name" value="ParA/MinD_ATPase"/>
</dbReference>
<keyword evidence="2" id="KW-0067">ATP-binding</keyword>
<dbReference type="PANTHER" id="PTHR43384">
    <property type="entry name" value="SEPTUM SITE-DETERMINING PROTEIN MIND HOMOLOG, CHLOROPLASTIC-RELATED"/>
    <property type="match status" value="1"/>
</dbReference>
<gene>
    <name evidence="4" type="ordered locus">Calkr_2103</name>
</gene>
<organism evidence="4 5">
    <name type="scientific">Caldicellulosiruptor acetigenus (strain ATCC 700853 / DSM 12137 / I77R1B)</name>
    <name type="common">Caldicellulosiruptor kristjanssonii</name>
    <dbReference type="NCBI Taxonomy" id="632335"/>
    <lineage>
        <taxon>Bacteria</taxon>
        <taxon>Bacillati</taxon>
        <taxon>Bacillota</taxon>
        <taxon>Bacillota incertae sedis</taxon>
        <taxon>Caldicellulosiruptorales</taxon>
        <taxon>Caldicellulosiruptoraceae</taxon>
        <taxon>Caldicellulosiruptor</taxon>
    </lineage>
</organism>
<dbReference type="eggNOG" id="COG0455">
    <property type="taxonomic scope" value="Bacteria"/>
</dbReference>
<dbReference type="SUPFAM" id="SSF52540">
    <property type="entry name" value="P-loop containing nucleoside triphosphate hydrolases"/>
    <property type="match status" value="1"/>
</dbReference>
<keyword evidence="5" id="KW-1185">Reference proteome</keyword>
<dbReference type="GO" id="GO:0005829">
    <property type="term" value="C:cytosol"/>
    <property type="evidence" value="ECO:0007669"/>
    <property type="project" value="TreeGrafter"/>
</dbReference>
<dbReference type="PANTHER" id="PTHR43384:SF6">
    <property type="entry name" value="SEPTUM SITE-DETERMINING PROTEIN MIND HOMOLOG, CHLOROPLASTIC"/>
    <property type="match status" value="1"/>
</dbReference>
<dbReference type="AlphaFoldDB" id="E4S5R0"/>
<feature type="domain" description="CobQ/CobB/MinD/ParA nucleotide binding" evidence="3">
    <location>
        <begin position="3"/>
        <end position="193"/>
    </location>
</feature>
<dbReference type="EMBL" id="CP002326">
    <property type="protein sequence ID" value="ADQ41570.1"/>
    <property type="molecule type" value="Genomic_DNA"/>
</dbReference>
<dbReference type="GO" id="GO:0009898">
    <property type="term" value="C:cytoplasmic side of plasma membrane"/>
    <property type="evidence" value="ECO:0007669"/>
    <property type="project" value="TreeGrafter"/>
</dbReference>
<evidence type="ECO:0000256" key="1">
    <source>
        <dbReference type="ARBA" id="ARBA00022741"/>
    </source>
</evidence>
<keyword evidence="1" id="KW-0547">Nucleotide-binding</keyword>
<evidence type="ECO:0000256" key="2">
    <source>
        <dbReference type="ARBA" id="ARBA00022840"/>
    </source>
</evidence>
<name>E4S5R0_CALA7</name>
<dbReference type="HOGENOM" id="CLU_1165366_0_0_9"/>